<comment type="caution">
    <text evidence="1">The sequence shown here is derived from an EMBL/GenBank/DDBJ whole genome shotgun (WGS) entry which is preliminary data.</text>
</comment>
<dbReference type="Proteomes" id="UP001497700">
    <property type="component" value="Unassembled WGS sequence"/>
</dbReference>
<evidence type="ECO:0000313" key="2">
    <source>
        <dbReference type="Proteomes" id="UP001497700"/>
    </source>
</evidence>
<organism evidence="1 2">
    <name type="scientific">Hypoxylon rubiginosum</name>
    <dbReference type="NCBI Taxonomy" id="110542"/>
    <lineage>
        <taxon>Eukaryota</taxon>
        <taxon>Fungi</taxon>
        <taxon>Dikarya</taxon>
        <taxon>Ascomycota</taxon>
        <taxon>Pezizomycotina</taxon>
        <taxon>Sordariomycetes</taxon>
        <taxon>Xylariomycetidae</taxon>
        <taxon>Xylariales</taxon>
        <taxon>Hypoxylaceae</taxon>
        <taxon>Hypoxylon</taxon>
    </lineage>
</organism>
<gene>
    <name evidence="1" type="ORF">F4820DRAFT_437701</name>
</gene>
<accession>A0ACB9YME5</accession>
<evidence type="ECO:0000313" key="1">
    <source>
        <dbReference type="EMBL" id="KAI4860129.1"/>
    </source>
</evidence>
<reference evidence="1 2" key="1">
    <citation type="journal article" date="2022" name="New Phytol.">
        <title>Ecological generalism drives hyperdiversity of secondary metabolite gene clusters in xylarialean endophytes.</title>
        <authorList>
            <person name="Franco M.E.E."/>
            <person name="Wisecaver J.H."/>
            <person name="Arnold A.E."/>
            <person name="Ju Y.M."/>
            <person name="Slot J.C."/>
            <person name="Ahrendt S."/>
            <person name="Moore L.P."/>
            <person name="Eastman K.E."/>
            <person name="Scott K."/>
            <person name="Konkel Z."/>
            <person name="Mondo S.J."/>
            <person name="Kuo A."/>
            <person name="Hayes R.D."/>
            <person name="Haridas S."/>
            <person name="Andreopoulos B."/>
            <person name="Riley R."/>
            <person name="LaButti K."/>
            <person name="Pangilinan J."/>
            <person name="Lipzen A."/>
            <person name="Amirebrahimi M."/>
            <person name="Yan J."/>
            <person name="Adam C."/>
            <person name="Keymanesh K."/>
            <person name="Ng V."/>
            <person name="Louie K."/>
            <person name="Northen T."/>
            <person name="Drula E."/>
            <person name="Henrissat B."/>
            <person name="Hsieh H.M."/>
            <person name="Youens-Clark K."/>
            <person name="Lutzoni F."/>
            <person name="Miadlikowska J."/>
            <person name="Eastwood D.C."/>
            <person name="Hamelin R.C."/>
            <person name="Grigoriev I.V."/>
            <person name="U'Ren J.M."/>
        </authorList>
    </citation>
    <scope>NUCLEOTIDE SEQUENCE [LARGE SCALE GENOMIC DNA]</scope>
    <source>
        <strain evidence="1 2">CBS 119005</strain>
    </source>
</reference>
<dbReference type="EMBL" id="MU393598">
    <property type="protein sequence ID" value="KAI4860129.1"/>
    <property type="molecule type" value="Genomic_DNA"/>
</dbReference>
<protein>
    <submittedName>
        <fullName evidence="1">Uncharacterized protein</fullName>
    </submittedName>
</protein>
<proteinExistence type="predicted"/>
<keyword evidence="2" id="KW-1185">Reference proteome</keyword>
<sequence>MKPANTSHLNIPDGEHVEPSPSSQTSQKSSKRRSSGEKPTRESPQKRRRRAFSCLSCQKLKCRCEYNGPGAQGCHRCQTLRIECSLRGEHVATPSSAPASEQTTLNVEQRLQRCEDELREMKSIVKGLAPGPQQKDDRARPSRDSSLSNYASTLHAADRSPGYFSVPADKGAQSAPIAVLRSISQQITRGCRRLLGHINVDLVQLQLLDEQTANELIQLFFHHQGHSLFVCGIEDLTADGETRKASAFLHSVCCLIGIAYRDDICGTPMHRQIYEQVRVNLGLTLTLSPLNLEEINAVLIMSNNANSPSSNGVEYIDSWLLTGYAAKQAMLSISFSSIIKNIKQGSSATGDHKAIHLWSRICLHHLRWAAITGRPSVIPIAYIDQCNILLSFYQATMQEGMLVAEILLYSALHQKLARQSCLGDGGECEEFLSWKEKWNHLIGLSTSSMLRIGYHTACLILAVRSLEEAGHALRPRTFLSETNDDNGSDDETRTPTQSRNGNVLRANVCKFAMLILQTFLEMPPFLMDAIPTCLCLCIGYCALVLAHYDESHSNVSDQVSLDLITRIDEWIRTSPGKAWSFKYGALAKHKIESRISAGSRNRRDQDNVRDRTNMQAALDGHDPLKSSTETAGHHTSKVCPPVIEQVEPEAAFPSFGLSEDSMFPSMEDFFSGGFLDFMG</sequence>
<name>A0ACB9YME5_9PEZI</name>